<keyword evidence="1" id="KW-0472">Membrane</keyword>
<keyword evidence="1" id="KW-0812">Transmembrane</keyword>
<comment type="caution">
    <text evidence="2">The sequence shown here is derived from an EMBL/GenBank/DDBJ whole genome shotgun (WGS) entry which is preliminary data.</text>
</comment>
<evidence type="ECO:0000313" key="2">
    <source>
        <dbReference type="EMBL" id="GAA1515918.1"/>
    </source>
</evidence>
<feature type="transmembrane region" description="Helical" evidence="1">
    <location>
        <begin position="65"/>
        <end position="86"/>
    </location>
</feature>
<evidence type="ECO:0000313" key="3">
    <source>
        <dbReference type="Proteomes" id="UP001500363"/>
    </source>
</evidence>
<dbReference type="RefSeq" id="WP_344170915.1">
    <property type="nucleotide sequence ID" value="NZ_BAAANC010000001.1"/>
</dbReference>
<organism evidence="2 3">
    <name type="scientific">Kribbella lupini</name>
    <dbReference type="NCBI Taxonomy" id="291602"/>
    <lineage>
        <taxon>Bacteria</taxon>
        <taxon>Bacillati</taxon>
        <taxon>Actinomycetota</taxon>
        <taxon>Actinomycetes</taxon>
        <taxon>Propionibacteriales</taxon>
        <taxon>Kribbellaceae</taxon>
        <taxon>Kribbella</taxon>
    </lineage>
</organism>
<protein>
    <submittedName>
        <fullName evidence="2">DUF6328 family protein</fullName>
    </submittedName>
</protein>
<dbReference type="EMBL" id="BAAANC010000001">
    <property type="protein sequence ID" value="GAA1515918.1"/>
    <property type="molecule type" value="Genomic_DNA"/>
</dbReference>
<evidence type="ECO:0000256" key="1">
    <source>
        <dbReference type="SAM" id="Phobius"/>
    </source>
</evidence>
<keyword evidence="3" id="KW-1185">Reference proteome</keyword>
<name>A0ABP4L8C2_9ACTN</name>
<dbReference type="Pfam" id="PF19853">
    <property type="entry name" value="DUF6328"/>
    <property type="match status" value="1"/>
</dbReference>
<reference evidence="3" key="1">
    <citation type="journal article" date="2019" name="Int. J. Syst. Evol. Microbiol.">
        <title>The Global Catalogue of Microorganisms (GCM) 10K type strain sequencing project: providing services to taxonomists for standard genome sequencing and annotation.</title>
        <authorList>
            <consortium name="The Broad Institute Genomics Platform"/>
            <consortium name="The Broad Institute Genome Sequencing Center for Infectious Disease"/>
            <person name="Wu L."/>
            <person name="Ma J."/>
        </authorList>
    </citation>
    <scope>NUCLEOTIDE SEQUENCE [LARGE SCALE GENOMIC DNA]</scope>
    <source>
        <strain evidence="3">JCM 14303</strain>
    </source>
</reference>
<proteinExistence type="predicted"/>
<sequence length="166" mass="18585">MTEQDQAGNYSRDDEDKGERLDRHWNELLQELRLAQTGTQILFAFLLGIAFQNRFQDADTFTHDVYAGTLVAAALAVALFLAPVSFHRILFQQRLRDRLVPIAHHLASAGLVFLIAAMCGGVLLALDVVLSRTVAIVVVAVVLVWFLAFWYILPAYVRRTSRNGNS</sequence>
<gene>
    <name evidence="2" type="ORF">GCM10009741_13230</name>
</gene>
<feature type="transmembrane region" description="Helical" evidence="1">
    <location>
        <begin position="132"/>
        <end position="153"/>
    </location>
</feature>
<dbReference type="InterPro" id="IPR046291">
    <property type="entry name" value="DUF6328"/>
</dbReference>
<keyword evidence="1" id="KW-1133">Transmembrane helix</keyword>
<feature type="transmembrane region" description="Helical" evidence="1">
    <location>
        <begin position="106"/>
        <end position="126"/>
    </location>
</feature>
<accession>A0ABP4L8C2</accession>
<dbReference type="Proteomes" id="UP001500363">
    <property type="component" value="Unassembled WGS sequence"/>
</dbReference>